<dbReference type="OrthoDB" id="524326at2759"/>
<dbReference type="SMART" id="SM00027">
    <property type="entry name" value="EH"/>
    <property type="match status" value="3"/>
</dbReference>
<dbReference type="SUPFAM" id="SSF46934">
    <property type="entry name" value="UBA-like"/>
    <property type="match status" value="1"/>
</dbReference>
<feature type="compositionally biased region" description="Low complexity" evidence="2">
    <location>
        <begin position="852"/>
        <end position="879"/>
    </location>
</feature>
<dbReference type="GO" id="GO:0016197">
    <property type="term" value="P:endosomal transport"/>
    <property type="evidence" value="ECO:0007669"/>
    <property type="project" value="TreeGrafter"/>
</dbReference>
<dbReference type="PANTHER" id="PTHR11216:SF170">
    <property type="entry name" value="DYNAMIN ASSOCIATED PROTEIN 160, ISOFORM D"/>
    <property type="match status" value="1"/>
</dbReference>
<feature type="domain" description="UBA" evidence="3">
    <location>
        <begin position="943"/>
        <end position="983"/>
    </location>
</feature>
<feature type="compositionally biased region" description="Acidic residues" evidence="2">
    <location>
        <begin position="654"/>
        <end position="667"/>
    </location>
</feature>
<dbReference type="InParanoid" id="A0A163JWY2"/>
<feature type="compositionally biased region" description="Polar residues" evidence="2">
    <location>
        <begin position="634"/>
        <end position="645"/>
    </location>
</feature>
<feature type="domain" description="EF-hand" evidence="5">
    <location>
        <begin position="333"/>
        <end position="368"/>
    </location>
</feature>
<dbReference type="PROSITE" id="PS50030">
    <property type="entry name" value="UBA"/>
    <property type="match status" value="1"/>
</dbReference>
<keyword evidence="1" id="KW-0175">Coiled coil</keyword>
<dbReference type="PROSITE" id="PS50222">
    <property type="entry name" value="EF_HAND_2"/>
    <property type="match status" value="1"/>
</dbReference>
<feature type="compositionally biased region" description="Polar residues" evidence="2">
    <location>
        <begin position="756"/>
        <end position="773"/>
    </location>
</feature>
<dbReference type="SMART" id="SM00165">
    <property type="entry name" value="UBA"/>
    <property type="match status" value="1"/>
</dbReference>
<feature type="compositionally biased region" description="Polar residues" evidence="2">
    <location>
        <begin position="714"/>
        <end position="727"/>
    </location>
</feature>
<dbReference type="SUPFAM" id="SSF47473">
    <property type="entry name" value="EF-hand"/>
    <property type="match status" value="3"/>
</dbReference>
<protein>
    <submittedName>
        <fullName evidence="6">Uncharacterized protein</fullName>
    </submittedName>
</protein>
<dbReference type="InterPro" id="IPR009060">
    <property type="entry name" value="UBA-like_sf"/>
</dbReference>
<dbReference type="SMART" id="SM00054">
    <property type="entry name" value="EFh"/>
    <property type="match status" value="3"/>
</dbReference>
<dbReference type="Gene3D" id="1.10.238.10">
    <property type="entry name" value="EF-hand"/>
    <property type="match status" value="3"/>
</dbReference>
<dbReference type="PROSITE" id="PS50031">
    <property type="entry name" value="EH"/>
    <property type="match status" value="3"/>
</dbReference>
<feature type="coiled-coil region" evidence="1">
    <location>
        <begin position="445"/>
        <end position="500"/>
    </location>
</feature>
<feature type="domain" description="EH" evidence="4">
    <location>
        <begin position="16"/>
        <end position="107"/>
    </location>
</feature>
<name>A0A163JWY2_ABSGL</name>
<dbReference type="GO" id="GO:0005886">
    <property type="term" value="C:plasma membrane"/>
    <property type="evidence" value="ECO:0007669"/>
    <property type="project" value="TreeGrafter"/>
</dbReference>
<evidence type="ECO:0000259" key="4">
    <source>
        <dbReference type="PROSITE" id="PS50031"/>
    </source>
</evidence>
<evidence type="ECO:0000256" key="1">
    <source>
        <dbReference type="SAM" id="Coils"/>
    </source>
</evidence>
<dbReference type="GO" id="GO:0005509">
    <property type="term" value="F:calcium ion binding"/>
    <property type="evidence" value="ECO:0007669"/>
    <property type="project" value="InterPro"/>
</dbReference>
<sequence length="985" mass="106888">MAHSSSPWDRYLNPQETQAYGQLFKLASQSKAGIVTGSEAVQFFASSGVPNEILSDIWETADRDNVGYLTPETFSIALKLIACAQHGQEVADPIISTAVALPQFKGIQTDIAGVTSPRMNSNSTSYDLSSPANTITPAEREKYNNIFRAHQPTNGVLDASRARNVFLKSKLPTETLGQIWALADVRQAGTLTQAEFAIAMHYIAKLMDGTLTTLPSQLPPSVYSSASGPAASTPMLSHQQSPVVRQMSGSTTPMIQQQLTGNRMIMTPPQRAATIDTLGNMAFSGSSETIPRHWDVTATEKTQYDTFFDKIDIQRHGFVQGKEAVEFFKNSQLPDGDLAHIWDLADTSQRGRLSRNEFAVAMHLIHKRLRGDTLPPSLPASLVPPSPLPPAPAAPIGIVSSPVNVNRSVTTPARSFSNDVFHQQPKVTSLIDEDLLGDFGNNDQLTQETNQVNQLQNQITSLRSATVDVKNQKLTAEQTLEQLAKQKQELQAQMTQVRMAHEAQVKDLNELQEAIRVEEPEWIQTRNDFEAAQQQLTAVQQEIQQLRQKLDTSRAESEECRRRVHQIQEETASLEAQIDGLNGQVKQQNMMLDINRRQVTASEQDREQAKRNLQDAKEVQGITESARDIDLNTAPKNSISSPPRKSTTDFSIDNNDDSSSDDDVDDADNSKPKPQSASSPFGAFTPASPPSAHVPDNNNTTATTSSFFDIFSPHQEQAELQATNQAAQPDGSDPVDFDAVFGDLAGIPSPDENNHKSTPSSPFDIPGSTTPGSTKKHRAPPPPPPPAAKATDTLGGDMDDFDAAFSGPLSEAKVSEGPSATPPVTKATATKSDFDDFDDAFGVFDDNKATATTTTTTSWPSQFGGFDFPDTTTTPQQKPTDADEWDSIFGGSSKPAPAPQAPTQDGSSFGFEDAFGSTPFEAKGKSPASSSSSNKVFTETSIVGDGNKVDELVKMGFEKQVAKDALERYDQDLAKATNFLLDQTN</sequence>
<dbReference type="InterPro" id="IPR015940">
    <property type="entry name" value="UBA"/>
</dbReference>
<accession>A0A163JWY2</accession>
<dbReference type="Gene3D" id="1.10.8.10">
    <property type="entry name" value="DNA helicase RuvA subunit, C-terminal domain"/>
    <property type="match status" value="1"/>
</dbReference>
<dbReference type="Pfam" id="PF00627">
    <property type="entry name" value="UBA"/>
    <property type="match status" value="1"/>
</dbReference>
<dbReference type="PANTHER" id="PTHR11216">
    <property type="entry name" value="EH DOMAIN"/>
    <property type="match status" value="1"/>
</dbReference>
<dbReference type="Pfam" id="PF12763">
    <property type="entry name" value="EH"/>
    <property type="match status" value="3"/>
</dbReference>
<dbReference type="InterPro" id="IPR000261">
    <property type="entry name" value="EH_dom"/>
</dbReference>
<feature type="domain" description="EH" evidence="4">
    <location>
        <begin position="300"/>
        <end position="389"/>
    </location>
</feature>
<organism evidence="6">
    <name type="scientific">Absidia glauca</name>
    <name type="common">Pin mould</name>
    <dbReference type="NCBI Taxonomy" id="4829"/>
    <lineage>
        <taxon>Eukaryota</taxon>
        <taxon>Fungi</taxon>
        <taxon>Fungi incertae sedis</taxon>
        <taxon>Mucoromycota</taxon>
        <taxon>Mucoromycotina</taxon>
        <taxon>Mucoromycetes</taxon>
        <taxon>Mucorales</taxon>
        <taxon>Cunninghamellaceae</taxon>
        <taxon>Absidia</taxon>
    </lineage>
</organism>
<dbReference type="STRING" id="4829.A0A163JWY2"/>
<gene>
    <name evidence="6" type="primary">ABSGL_09453.1 scaffold 11253</name>
</gene>
<evidence type="ECO:0000313" key="6">
    <source>
        <dbReference type="EMBL" id="SAM03611.1"/>
    </source>
</evidence>
<dbReference type="OMA" id="AMYLVRQ"/>
<proteinExistence type="predicted"/>
<dbReference type="AlphaFoldDB" id="A0A163JWY2"/>
<dbReference type="EMBL" id="LT554210">
    <property type="protein sequence ID" value="SAM03611.1"/>
    <property type="molecule type" value="Genomic_DNA"/>
</dbReference>
<dbReference type="InterPro" id="IPR002048">
    <property type="entry name" value="EF_hand_dom"/>
</dbReference>
<evidence type="ECO:0000259" key="3">
    <source>
        <dbReference type="PROSITE" id="PS50030"/>
    </source>
</evidence>
<dbReference type="GO" id="GO:0006897">
    <property type="term" value="P:endocytosis"/>
    <property type="evidence" value="ECO:0007669"/>
    <property type="project" value="TreeGrafter"/>
</dbReference>
<evidence type="ECO:0000256" key="2">
    <source>
        <dbReference type="SAM" id="MobiDB-lite"/>
    </source>
</evidence>
<feature type="region of interest" description="Disordered" evidence="2">
    <location>
        <begin position="598"/>
        <end position="832"/>
    </location>
</feature>
<dbReference type="CDD" id="cd00052">
    <property type="entry name" value="EH"/>
    <property type="match status" value="3"/>
</dbReference>
<dbReference type="Proteomes" id="UP000078561">
    <property type="component" value="Unassembled WGS sequence"/>
</dbReference>
<feature type="domain" description="EH" evidence="4">
    <location>
        <begin position="139"/>
        <end position="229"/>
    </location>
</feature>
<dbReference type="GO" id="GO:0005737">
    <property type="term" value="C:cytoplasm"/>
    <property type="evidence" value="ECO:0007669"/>
    <property type="project" value="TreeGrafter"/>
</dbReference>
<feature type="region of interest" description="Disordered" evidence="2">
    <location>
        <begin position="852"/>
        <end position="941"/>
    </location>
</feature>
<dbReference type="InterPro" id="IPR011992">
    <property type="entry name" value="EF-hand-dom_pair"/>
</dbReference>
<reference evidence="6" key="1">
    <citation type="submission" date="2016-04" db="EMBL/GenBank/DDBJ databases">
        <authorList>
            <person name="Evans L.H."/>
            <person name="Alamgir A."/>
            <person name="Owens N."/>
            <person name="Weber N.D."/>
            <person name="Virtaneva K."/>
            <person name="Barbian K."/>
            <person name="Babar A."/>
            <person name="Rosenke K."/>
        </authorList>
    </citation>
    <scope>NUCLEOTIDE SEQUENCE [LARGE SCALE GENOMIC DNA]</scope>
    <source>
        <strain evidence="6">CBS 101.48</strain>
    </source>
</reference>
<evidence type="ECO:0000259" key="5">
    <source>
        <dbReference type="PROSITE" id="PS50222"/>
    </source>
</evidence>
<feature type="compositionally biased region" description="Low complexity" evidence="2">
    <location>
        <begin position="818"/>
        <end position="831"/>
    </location>
</feature>
<feature type="compositionally biased region" description="Basic and acidic residues" evidence="2">
    <location>
        <begin position="603"/>
        <end position="618"/>
    </location>
</feature>
<evidence type="ECO:0000313" key="7">
    <source>
        <dbReference type="Proteomes" id="UP000078561"/>
    </source>
</evidence>
<keyword evidence="7" id="KW-1185">Reference proteome</keyword>
<dbReference type="Gene3D" id="1.10.287.1490">
    <property type="match status" value="1"/>
</dbReference>